<comment type="catalytic activity">
    <reaction evidence="3">
        <text>N(6)-acetyl-L-lysyl-[protein] + NAD(+) + H2O = 2''-O-acetyl-ADP-D-ribose + nicotinamide + L-lysyl-[protein]</text>
        <dbReference type="Rhea" id="RHEA:43636"/>
        <dbReference type="Rhea" id="RHEA-COMP:9752"/>
        <dbReference type="Rhea" id="RHEA-COMP:10731"/>
        <dbReference type="ChEBI" id="CHEBI:15377"/>
        <dbReference type="ChEBI" id="CHEBI:17154"/>
        <dbReference type="ChEBI" id="CHEBI:29969"/>
        <dbReference type="ChEBI" id="CHEBI:57540"/>
        <dbReference type="ChEBI" id="CHEBI:61930"/>
        <dbReference type="ChEBI" id="CHEBI:83767"/>
        <dbReference type="EC" id="2.3.1.286"/>
    </reaction>
</comment>
<comment type="similarity">
    <text evidence="3">Belongs to the sirtuin family. Class III subfamily.</text>
</comment>
<organism evidence="6 7">
    <name type="scientific">Paraburkholderia edwinii</name>
    <dbReference type="NCBI Taxonomy" id="2861782"/>
    <lineage>
        <taxon>Bacteria</taxon>
        <taxon>Pseudomonadati</taxon>
        <taxon>Pseudomonadota</taxon>
        <taxon>Betaproteobacteria</taxon>
        <taxon>Burkholderiales</taxon>
        <taxon>Burkholderiaceae</taxon>
        <taxon>Paraburkholderia</taxon>
    </lineage>
</organism>
<feature type="binding site" evidence="3">
    <location>
        <position position="69"/>
    </location>
    <ligand>
        <name>substrate</name>
    </ligand>
</feature>
<feature type="active site" description="Proton acceptor" evidence="3 4">
    <location>
        <position position="121"/>
    </location>
</feature>
<feature type="binding site" evidence="3">
    <location>
        <position position="72"/>
    </location>
    <ligand>
        <name>substrate</name>
    </ligand>
</feature>
<dbReference type="PANTHER" id="PTHR11085:SF10">
    <property type="entry name" value="NAD-DEPENDENT PROTEIN DEACYLASE SIRTUIN-5, MITOCHONDRIAL-RELATED"/>
    <property type="match status" value="1"/>
</dbReference>
<comment type="catalytic activity">
    <reaction evidence="3">
        <text>N(6)-succinyl-L-lysyl-[protein] + NAD(+) + H2O = 2''-O-succinyl-ADP-D-ribose + nicotinamide + L-lysyl-[protein]</text>
        <dbReference type="Rhea" id="RHEA:47668"/>
        <dbReference type="Rhea" id="RHEA-COMP:9752"/>
        <dbReference type="Rhea" id="RHEA-COMP:11877"/>
        <dbReference type="ChEBI" id="CHEBI:15377"/>
        <dbReference type="ChEBI" id="CHEBI:17154"/>
        <dbReference type="ChEBI" id="CHEBI:29969"/>
        <dbReference type="ChEBI" id="CHEBI:57540"/>
        <dbReference type="ChEBI" id="CHEBI:87830"/>
        <dbReference type="ChEBI" id="CHEBI:87832"/>
    </reaction>
</comment>
<feature type="binding site" evidence="3">
    <location>
        <begin position="223"/>
        <end position="225"/>
    </location>
    <ligand>
        <name>NAD(+)</name>
        <dbReference type="ChEBI" id="CHEBI:57540"/>
    </ligand>
</feature>
<dbReference type="RefSeq" id="WP_219798395.1">
    <property type="nucleotide sequence ID" value="NZ_CP080095.1"/>
</dbReference>
<dbReference type="InterPro" id="IPR050134">
    <property type="entry name" value="NAD-dep_sirtuin_deacylases"/>
</dbReference>
<protein>
    <recommendedName>
        <fullName evidence="3">NAD-dependent protein deacylase</fullName>
        <ecNumber evidence="3">2.3.1.286</ecNumber>
    </recommendedName>
    <alternativeName>
        <fullName evidence="3">Regulatory protein SIR2 homolog</fullName>
    </alternativeName>
</protein>
<dbReference type="Gene3D" id="3.40.50.1220">
    <property type="entry name" value="TPP-binding domain"/>
    <property type="match status" value="1"/>
</dbReference>
<keyword evidence="2 3" id="KW-0520">NAD</keyword>
<evidence type="ECO:0000313" key="6">
    <source>
        <dbReference type="EMBL" id="QYD69020.1"/>
    </source>
</evidence>
<dbReference type="HAMAP" id="MF_01121">
    <property type="entry name" value="Sirtuin_ClassIII"/>
    <property type="match status" value="1"/>
</dbReference>
<comment type="cofactor">
    <cofactor evidence="3">
        <name>Zn(2+)</name>
        <dbReference type="ChEBI" id="CHEBI:29105"/>
    </cofactor>
    <text evidence="3">Binds 1 zinc ion per subunit.</text>
</comment>
<dbReference type="SUPFAM" id="SSF52467">
    <property type="entry name" value="DHS-like NAD/FAD-binding domain"/>
    <property type="match status" value="1"/>
</dbReference>
<reference evidence="6 7" key="1">
    <citation type="submission" date="2021-07" db="EMBL/GenBank/DDBJ databases">
        <title>Paraburkholderia edwinii protects Aspergillus sp. from phenazines by acting as a toxin sponge.</title>
        <authorList>
            <person name="Dahlstrom K.M."/>
            <person name="Newman D.K."/>
        </authorList>
    </citation>
    <scope>NUCLEOTIDE SEQUENCE [LARGE SCALE GENOMIC DNA]</scope>
    <source>
        <strain evidence="6 7">Pe01</strain>
    </source>
</reference>
<name>A0ABX8UP11_9BURK</name>
<feature type="binding site" evidence="3">
    <location>
        <begin position="197"/>
        <end position="199"/>
    </location>
    <ligand>
        <name>NAD(+)</name>
        <dbReference type="ChEBI" id="CHEBI:57540"/>
    </ligand>
</feature>
<dbReference type="CDD" id="cd01412">
    <property type="entry name" value="SIRT5_Af1_CobB"/>
    <property type="match status" value="1"/>
</dbReference>
<sequence>MSIAIPSELITALRGAKHVVFLTGAGVSAESGIATFRDAMTGLWERYSAEQLANADAFRRDRELVWGWYEWRRMQVMKAEPNAAHRAIAAIASKVPRVDVVTQNVDDLHERAGSDKVLHLHGRLNRPFCFACGHPHTLSAGIPNEPEGGRRLAPPQCERCGGYVRPGVVWFGEMLPKSQWDAAVEACEACDVLFSVGTSSLVQPAAGLPLLAARRRAMVVQVNPNPTSLDGIAQINLVGAAGVIMPALVDATW</sequence>
<accession>A0ABX8UP11</accession>
<keyword evidence="3 4" id="KW-0862">Zinc</keyword>
<evidence type="ECO:0000256" key="4">
    <source>
        <dbReference type="PROSITE-ProRule" id="PRU00236"/>
    </source>
</evidence>
<dbReference type="Pfam" id="PF02146">
    <property type="entry name" value="SIR2"/>
    <property type="match status" value="1"/>
</dbReference>
<evidence type="ECO:0000256" key="1">
    <source>
        <dbReference type="ARBA" id="ARBA00022679"/>
    </source>
</evidence>
<feature type="domain" description="Deacetylase sirtuin-type" evidence="5">
    <location>
        <begin position="1"/>
        <end position="253"/>
    </location>
</feature>
<keyword evidence="3 4" id="KW-0479">Metal-binding</keyword>
<dbReference type="NCBIfam" id="NF001753">
    <property type="entry name" value="PRK00481.1-3"/>
    <property type="match status" value="1"/>
</dbReference>
<feature type="binding site" evidence="3 4">
    <location>
        <position position="157"/>
    </location>
    <ligand>
        <name>Zn(2+)</name>
        <dbReference type="ChEBI" id="CHEBI:29105"/>
    </ligand>
</feature>
<comment type="caution">
    <text evidence="3">Lacks conserved residue(s) required for the propagation of feature annotation.</text>
</comment>
<dbReference type="InterPro" id="IPR029035">
    <property type="entry name" value="DHS-like_NAD/FAD-binding_dom"/>
</dbReference>
<proteinExistence type="inferred from homology"/>
<dbReference type="PROSITE" id="PS50305">
    <property type="entry name" value="SIRTUIN"/>
    <property type="match status" value="1"/>
</dbReference>
<dbReference type="EMBL" id="CP080095">
    <property type="protein sequence ID" value="QYD69020.1"/>
    <property type="molecule type" value="Genomic_DNA"/>
</dbReference>
<evidence type="ECO:0000313" key="7">
    <source>
        <dbReference type="Proteomes" id="UP000826462"/>
    </source>
</evidence>
<dbReference type="InterPro" id="IPR026591">
    <property type="entry name" value="Sirtuin_cat_small_dom_sf"/>
</dbReference>
<feature type="binding site" evidence="3 4">
    <location>
        <position position="129"/>
    </location>
    <ligand>
        <name>Zn(2+)</name>
        <dbReference type="ChEBI" id="CHEBI:29105"/>
    </ligand>
</feature>
<keyword evidence="7" id="KW-1185">Reference proteome</keyword>
<feature type="binding site" evidence="3">
    <location>
        <position position="241"/>
    </location>
    <ligand>
        <name>NAD(+)</name>
        <dbReference type="ChEBI" id="CHEBI:57540"/>
    </ligand>
</feature>
<dbReference type="InterPro" id="IPR003000">
    <property type="entry name" value="Sirtuin"/>
</dbReference>
<dbReference type="InterPro" id="IPR027546">
    <property type="entry name" value="Sirtuin_class_III"/>
</dbReference>
<dbReference type="Proteomes" id="UP000826462">
    <property type="component" value="Chromosome 1"/>
</dbReference>
<comment type="domain">
    <text evidence="3">2 residues (Tyr-69 and Arg-72) present in a large hydrophobic pocket are probably involved in substrate specificity. They are important for desuccinylation activity, but dispensable for deacetylation activity.</text>
</comment>
<dbReference type="PANTHER" id="PTHR11085">
    <property type="entry name" value="NAD-DEPENDENT PROTEIN DEACYLASE SIRTUIN-5, MITOCHONDRIAL-RELATED"/>
    <property type="match status" value="1"/>
</dbReference>
<evidence type="ECO:0000256" key="3">
    <source>
        <dbReference type="HAMAP-Rule" id="MF_01121"/>
    </source>
</evidence>
<keyword evidence="1" id="KW-0808">Transferase</keyword>
<dbReference type="Gene3D" id="3.30.1600.10">
    <property type="entry name" value="SIR2/SIRT2 'Small Domain"/>
    <property type="match status" value="1"/>
</dbReference>
<dbReference type="EC" id="2.3.1.286" evidence="3"/>
<feature type="binding site" evidence="3 4">
    <location>
        <position position="160"/>
    </location>
    <ligand>
        <name>Zn(2+)</name>
        <dbReference type="ChEBI" id="CHEBI:29105"/>
    </ligand>
</feature>
<keyword evidence="3" id="KW-0963">Cytoplasm</keyword>
<feature type="binding site" evidence="3">
    <location>
        <begin position="103"/>
        <end position="106"/>
    </location>
    <ligand>
        <name>NAD(+)</name>
        <dbReference type="ChEBI" id="CHEBI:57540"/>
    </ligand>
</feature>
<evidence type="ECO:0000256" key="2">
    <source>
        <dbReference type="ARBA" id="ARBA00023027"/>
    </source>
</evidence>
<comment type="function">
    <text evidence="3">NAD-dependent lysine deacetylase and desuccinylase that specifically removes acetyl and succinyl groups on target proteins. Modulates the activities of several proteins which are inactive in their acylated form.</text>
</comment>
<feature type="binding site" evidence="3 4">
    <location>
        <position position="132"/>
    </location>
    <ligand>
        <name>Zn(2+)</name>
        <dbReference type="ChEBI" id="CHEBI:29105"/>
    </ligand>
</feature>
<gene>
    <name evidence="3" type="primary">cobB</name>
    <name evidence="6" type="ORF">KZJ38_01055</name>
</gene>
<dbReference type="InterPro" id="IPR026590">
    <property type="entry name" value="Ssirtuin_cat_dom"/>
</dbReference>
<comment type="subcellular location">
    <subcellularLocation>
        <location evidence="3">Cytoplasm</location>
    </subcellularLocation>
</comment>
<evidence type="ECO:0000259" key="5">
    <source>
        <dbReference type="PROSITE" id="PS50305"/>
    </source>
</evidence>